<sequence>MAIRPIYIRSLLTVILSIQYAARMRYRFPMLKAFYQWLVKREHRIVWQSYRTEVKNYSRSPVIKKPDWFKFAITCILAAMRSEAKAISERYGGLLNDYISTFGRHILSSLQESVRGSEAHISSRYLTLHGTSQA</sequence>
<organism evidence="2 3">
    <name type="scientific">Aspergillus transmontanensis</name>
    <dbReference type="NCBI Taxonomy" id="1034304"/>
    <lineage>
        <taxon>Eukaryota</taxon>
        <taxon>Fungi</taxon>
        <taxon>Dikarya</taxon>
        <taxon>Ascomycota</taxon>
        <taxon>Pezizomycotina</taxon>
        <taxon>Eurotiomycetes</taxon>
        <taxon>Eurotiomycetidae</taxon>
        <taxon>Eurotiales</taxon>
        <taxon>Aspergillaceae</taxon>
        <taxon>Aspergillus</taxon>
        <taxon>Aspergillus subgen. Circumdati</taxon>
    </lineage>
</organism>
<keyword evidence="1" id="KW-1133">Transmembrane helix</keyword>
<dbReference type="EMBL" id="ML738316">
    <property type="protein sequence ID" value="KAE8314874.1"/>
    <property type="molecule type" value="Genomic_DNA"/>
</dbReference>
<proteinExistence type="predicted"/>
<dbReference type="Proteomes" id="UP000325433">
    <property type="component" value="Unassembled WGS sequence"/>
</dbReference>
<dbReference type="AlphaFoldDB" id="A0A5N6W210"/>
<keyword evidence="1" id="KW-0812">Transmembrane</keyword>
<evidence type="ECO:0000313" key="3">
    <source>
        <dbReference type="Proteomes" id="UP000325433"/>
    </source>
</evidence>
<reference evidence="3" key="1">
    <citation type="submission" date="2019-04" db="EMBL/GenBank/DDBJ databases">
        <title>Friends and foes A comparative genomics studyof 23 Aspergillus species from section Flavi.</title>
        <authorList>
            <consortium name="DOE Joint Genome Institute"/>
            <person name="Kjaerbolling I."/>
            <person name="Vesth T."/>
            <person name="Frisvad J.C."/>
            <person name="Nybo J.L."/>
            <person name="Theobald S."/>
            <person name="Kildgaard S."/>
            <person name="Isbrandt T."/>
            <person name="Kuo A."/>
            <person name="Sato A."/>
            <person name="Lyhne E.K."/>
            <person name="Kogle M.E."/>
            <person name="Wiebenga A."/>
            <person name="Kun R.S."/>
            <person name="Lubbers R.J."/>
            <person name="Makela M.R."/>
            <person name="Barry K."/>
            <person name="Chovatia M."/>
            <person name="Clum A."/>
            <person name="Daum C."/>
            <person name="Haridas S."/>
            <person name="He G."/>
            <person name="LaButti K."/>
            <person name="Lipzen A."/>
            <person name="Mondo S."/>
            <person name="Riley R."/>
            <person name="Salamov A."/>
            <person name="Simmons B.A."/>
            <person name="Magnuson J.K."/>
            <person name="Henrissat B."/>
            <person name="Mortensen U.H."/>
            <person name="Larsen T.O."/>
            <person name="Devries R.P."/>
            <person name="Grigoriev I.V."/>
            <person name="Machida M."/>
            <person name="Baker S.E."/>
            <person name="Andersen M.R."/>
        </authorList>
    </citation>
    <scope>NUCLEOTIDE SEQUENCE [LARGE SCALE GENOMIC DNA]</scope>
    <source>
        <strain evidence="3">CBS 130015</strain>
    </source>
</reference>
<accession>A0A5N6W210</accession>
<keyword evidence="3" id="KW-1185">Reference proteome</keyword>
<gene>
    <name evidence="2" type="ORF">BDV41DRAFT_211110</name>
</gene>
<evidence type="ECO:0000313" key="2">
    <source>
        <dbReference type="EMBL" id="KAE8314874.1"/>
    </source>
</evidence>
<name>A0A5N6W210_9EURO</name>
<evidence type="ECO:0000256" key="1">
    <source>
        <dbReference type="SAM" id="Phobius"/>
    </source>
</evidence>
<protein>
    <submittedName>
        <fullName evidence="2">Uncharacterized protein</fullName>
    </submittedName>
</protein>
<feature type="transmembrane region" description="Helical" evidence="1">
    <location>
        <begin position="6"/>
        <end position="22"/>
    </location>
</feature>
<keyword evidence="1" id="KW-0472">Membrane</keyword>